<name>A0A1R1YQD5_9FUNG</name>
<keyword evidence="2" id="KW-1185">Reference proteome</keyword>
<comment type="caution">
    <text evidence="1">The sequence shown here is derived from an EMBL/GenBank/DDBJ whole genome shotgun (WGS) entry which is preliminary data.</text>
</comment>
<protein>
    <submittedName>
        <fullName evidence="1">Uncharacterized protein</fullName>
    </submittedName>
</protein>
<reference evidence="2" key="1">
    <citation type="submission" date="2017-01" db="EMBL/GenBank/DDBJ databases">
        <authorList>
            <person name="Wang Y."/>
            <person name="White M."/>
            <person name="Kvist S."/>
            <person name="Moncalvo J.-M."/>
        </authorList>
    </citation>
    <scope>NUCLEOTIDE SEQUENCE [LARGE SCALE GENOMIC DNA]</scope>
    <source>
        <strain evidence="2">ID-206-W2</strain>
    </source>
</reference>
<sequence length="90" mass="9622">MSGIIPAIGSHKTADTTCLTSAGIPPEIPLKEAQHLIPYSSPSHTPVRSTVGVRLYCALPQCEMYAEGQTLCQNVIWVKIHGLLLAAIVI</sequence>
<dbReference type="AlphaFoldDB" id="A0A1R1YQD5"/>
<dbReference type="Proteomes" id="UP000187429">
    <property type="component" value="Unassembled WGS sequence"/>
</dbReference>
<organism evidence="1 2">
    <name type="scientific">Smittium culicis</name>
    <dbReference type="NCBI Taxonomy" id="133412"/>
    <lineage>
        <taxon>Eukaryota</taxon>
        <taxon>Fungi</taxon>
        <taxon>Fungi incertae sedis</taxon>
        <taxon>Zoopagomycota</taxon>
        <taxon>Kickxellomycotina</taxon>
        <taxon>Harpellomycetes</taxon>
        <taxon>Harpellales</taxon>
        <taxon>Legeriomycetaceae</taxon>
        <taxon>Smittium</taxon>
    </lineage>
</organism>
<evidence type="ECO:0000313" key="2">
    <source>
        <dbReference type="Proteomes" id="UP000187429"/>
    </source>
</evidence>
<accession>A0A1R1YQD5</accession>
<proteinExistence type="predicted"/>
<gene>
    <name evidence="1" type="ORF">AYI69_g1412</name>
</gene>
<evidence type="ECO:0000313" key="1">
    <source>
        <dbReference type="EMBL" id="OMJ29098.1"/>
    </source>
</evidence>
<dbReference type="EMBL" id="LSSM01000377">
    <property type="protein sequence ID" value="OMJ29098.1"/>
    <property type="molecule type" value="Genomic_DNA"/>
</dbReference>